<gene>
    <name evidence="2" type="ORF">OEIGOIKO_03370</name>
</gene>
<reference evidence="2 3" key="1">
    <citation type="submission" date="2018-11" db="EMBL/GenBank/DDBJ databases">
        <title>Whole genome sequence of Streptomyces chrestomyceticus NBRC 13444(T).</title>
        <authorList>
            <person name="Komaki H."/>
            <person name="Tamura T."/>
        </authorList>
    </citation>
    <scope>NUCLEOTIDE SEQUENCE [LARGE SCALE GENOMIC DNA]</scope>
    <source>
        <strain evidence="2 3">NBRC 13444</strain>
    </source>
</reference>
<dbReference type="AlphaFoldDB" id="A0A7U9KUH8"/>
<keyword evidence="1" id="KW-0812">Transmembrane</keyword>
<dbReference type="GeneID" id="95622286"/>
<accession>A0A7U9KUH8</accession>
<name>A0A7U9KUH8_9ACTN</name>
<sequence length="64" mass="6802">MMTYPSQGLPLPAPRLLLALLLLLIALCILILMGSYSPEQLGQFLGALIAALLPSAVTARIRLS</sequence>
<evidence type="ECO:0000313" key="3">
    <source>
        <dbReference type="Proteomes" id="UP000287830"/>
    </source>
</evidence>
<organism evidence="2 3">
    <name type="scientific">Streptomyces chrestomyceticus JCM 4735</name>
    <dbReference type="NCBI Taxonomy" id="1306181"/>
    <lineage>
        <taxon>Bacteria</taxon>
        <taxon>Bacillati</taxon>
        <taxon>Actinomycetota</taxon>
        <taxon>Actinomycetes</taxon>
        <taxon>Kitasatosporales</taxon>
        <taxon>Streptomycetaceae</taxon>
        <taxon>Streptomyces</taxon>
    </lineage>
</organism>
<dbReference type="Proteomes" id="UP000287830">
    <property type="component" value="Unassembled WGS sequence"/>
</dbReference>
<proteinExistence type="predicted"/>
<dbReference type="EMBL" id="BHZC01000001">
    <property type="protein sequence ID" value="GCD35624.1"/>
    <property type="molecule type" value="Genomic_DNA"/>
</dbReference>
<feature type="transmembrane region" description="Helical" evidence="1">
    <location>
        <begin position="44"/>
        <end position="63"/>
    </location>
</feature>
<protein>
    <submittedName>
        <fullName evidence="2">Uncharacterized protein</fullName>
    </submittedName>
</protein>
<evidence type="ECO:0000256" key="1">
    <source>
        <dbReference type="SAM" id="Phobius"/>
    </source>
</evidence>
<dbReference type="RefSeq" id="WP_125045508.1">
    <property type="nucleotide sequence ID" value="NZ_BHZC01000001.1"/>
</dbReference>
<keyword evidence="1" id="KW-1133">Transmembrane helix</keyword>
<evidence type="ECO:0000313" key="2">
    <source>
        <dbReference type="EMBL" id="GCD35624.1"/>
    </source>
</evidence>
<comment type="caution">
    <text evidence="2">The sequence shown here is derived from an EMBL/GenBank/DDBJ whole genome shotgun (WGS) entry which is preliminary data.</text>
</comment>
<dbReference type="OrthoDB" id="9974114at2"/>
<keyword evidence="1" id="KW-0472">Membrane</keyword>